<protein>
    <recommendedName>
        <fullName evidence="5">Pseudouridine synthase</fullName>
        <ecNumber evidence="5">5.4.99.-</ecNumber>
    </recommendedName>
</protein>
<evidence type="ECO:0000313" key="7">
    <source>
        <dbReference type="EMBL" id="KGA97315.1"/>
    </source>
</evidence>
<accession>A0A094XEY4</accession>
<dbReference type="EMBL" id="JALP01000018">
    <property type="protein sequence ID" value="THG92155.1"/>
    <property type="molecule type" value="Genomic_DNA"/>
</dbReference>
<comment type="similarity">
    <text evidence="2 5">Belongs to the pseudouridine synthase RluA family.</text>
</comment>
<evidence type="ECO:0000313" key="9">
    <source>
        <dbReference type="Proteomes" id="UP000002754"/>
    </source>
</evidence>
<comment type="caution">
    <text evidence="7">The sequence shown here is derived from an EMBL/GenBank/DDBJ whole genome shotgun (WGS) entry which is preliminary data.</text>
</comment>
<feature type="active site" evidence="4">
    <location>
        <position position="140"/>
    </location>
</feature>
<evidence type="ECO:0000256" key="4">
    <source>
        <dbReference type="PIRSR" id="PIRSR606225-1"/>
    </source>
</evidence>
<dbReference type="InterPro" id="IPR006145">
    <property type="entry name" value="PsdUridine_synth_RsuA/RluA"/>
</dbReference>
<evidence type="ECO:0000313" key="8">
    <source>
        <dbReference type="EMBL" id="THG92155.1"/>
    </source>
</evidence>
<evidence type="ECO:0000256" key="5">
    <source>
        <dbReference type="RuleBase" id="RU362028"/>
    </source>
</evidence>
<dbReference type="Pfam" id="PF00849">
    <property type="entry name" value="PseudoU_synth_2"/>
    <property type="match status" value="1"/>
</dbReference>
<comment type="function">
    <text evidence="5">Responsible for synthesis of pseudouridine from uracil.</text>
</comment>
<dbReference type="Gene3D" id="3.30.2350.10">
    <property type="entry name" value="Pseudouridine synthase"/>
    <property type="match status" value="1"/>
</dbReference>
<dbReference type="eggNOG" id="COG0564">
    <property type="taxonomic scope" value="Bacteria"/>
</dbReference>
<dbReference type="PANTHER" id="PTHR21600:SF35">
    <property type="entry name" value="PSEUDOURIDINE SYNTHASE"/>
    <property type="match status" value="1"/>
</dbReference>
<dbReference type="CDD" id="cd02869">
    <property type="entry name" value="PseudoU_synth_RluA_like"/>
    <property type="match status" value="1"/>
</dbReference>
<dbReference type="InterPro" id="IPR050188">
    <property type="entry name" value="RluA_PseudoU_synthase"/>
</dbReference>
<proteinExistence type="inferred from homology"/>
<dbReference type="InterPro" id="IPR006225">
    <property type="entry name" value="PsdUridine_synth_RluC/D"/>
</dbReference>
<gene>
    <name evidence="8" type="ORF">AJ85_16695</name>
    <name evidence="7" type="ORF">BALCAV_0210930</name>
</gene>
<dbReference type="EC" id="5.4.99.-" evidence="5"/>
<dbReference type="STRING" id="1218173.BALCAV_0210930"/>
<dbReference type="PANTHER" id="PTHR21600">
    <property type="entry name" value="MITOCHONDRIAL RNA PSEUDOURIDINE SYNTHASE"/>
    <property type="match status" value="1"/>
</dbReference>
<dbReference type="GO" id="GO:0003723">
    <property type="term" value="F:RNA binding"/>
    <property type="evidence" value="ECO:0007669"/>
    <property type="project" value="InterPro"/>
</dbReference>
<dbReference type="FunFam" id="3.30.2350.10:FF:000005">
    <property type="entry name" value="Pseudouridine synthase"/>
    <property type="match status" value="1"/>
</dbReference>
<dbReference type="EMBL" id="ALPT02000032">
    <property type="protein sequence ID" value="KGA97315.1"/>
    <property type="molecule type" value="Genomic_DNA"/>
</dbReference>
<organism evidence="7 9">
    <name type="scientific">Alkalihalobacillus alcalophilus ATCC 27647 = CGMCC 1.3604</name>
    <dbReference type="NCBI Taxonomy" id="1218173"/>
    <lineage>
        <taxon>Bacteria</taxon>
        <taxon>Bacillati</taxon>
        <taxon>Bacillota</taxon>
        <taxon>Bacilli</taxon>
        <taxon>Bacillales</taxon>
        <taxon>Bacillaceae</taxon>
        <taxon>Alkalihalobacillus</taxon>
    </lineage>
</organism>
<dbReference type="RefSeq" id="WP_003322119.1">
    <property type="nucleotide sequence ID" value="NZ_ALPT02000032.1"/>
</dbReference>
<reference evidence="7 9" key="1">
    <citation type="journal article" date="2014" name="Genome Announc.">
        <title>Draft Genome Sequence of Bacillus alcalophilus AV1934, a Classic Alkaliphile Isolated from Human Feces in 1934.</title>
        <authorList>
            <person name="Attie O."/>
            <person name="Jayaprakash A."/>
            <person name="Shah H."/>
            <person name="Paulsen I.T."/>
            <person name="Morino M."/>
            <person name="Takahashi Y."/>
            <person name="Narumi I."/>
            <person name="Sachidanandam R."/>
            <person name="Satoh K."/>
            <person name="Ito M."/>
            <person name="Krulwich T.A."/>
        </authorList>
    </citation>
    <scope>NUCLEOTIDE SEQUENCE [LARGE SCALE GENOMIC DNA]</scope>
    <source>
        <strain evidence="7 9">AV1934</strain>
    </source>
</reference>
<evidence type="ECO:0000256" key="1">
    <source>
        <dbReference type="ARBA" id="ARBA00000073"/>
    </source>
</evidence>
<name>A0A094XEY4_ALKAL</name>
<evidence type="ECO:0000313" key="10">
    <source>
        <dbReference type="Proteomes" id="UP000297014"/>
    </source>
</evidence>
<dbReference type="GO" id="GO:0140098">
    <property type="term" value="F:catalytic activity, acting on RNA"/>
    <property type="evidence" value="ECO:0007669"/>
    <property type="project" value="UniProtKB-ARBA"/>
</dbReference>
<dbReference type="Proteomes" id="UP000002754">
    <property type="component" value="Unassembled WGS sequence"/>
</dbReference>
<dbReference type="NCBIfam" id="TIGR00005">
    <property type="entry name" value="rluA_subfam"/>
    <property type="match status" value="1"/>
</dbReference>
<dbReference type="AlphaFoldDB" id="A0A094XEY4"/>
<dbReference type="PROSITE" id="PS01129">
    <property type="entry name" value="PSI_RLU"/>
    <property type="match status" value="1"/>
</dbReference>
<dbReference type="SUPFAM" id="SSF55120">
    <property type="entry name" value="Pseudouridine synthase"/>
    <property type="match status" value="1"/>
</dbReference>
<keyword evidence="9" id="KW-1185">Reference proteome</keyword>
<keyword evidence="3 5" id="KW-0413">Isomerase</keyword>
<dbReference type="OrthoDB" id="9807829at2"/>
<sequence>MNKEQVQLAWTVTKEDEGRLLRDFLLERQQISRRTLAKIKHQDGRIVVNEQEKTVRAILYEGDKVRIILPSETPSANLSPENKNLDICYEDEHLLIINKDIQMLTIPSKEHPTGTLANAVLGYYEQKGIAATFHAVNRLDKDTSGLLVVAKHRLAHDKLSKLQQDKRLKRYYEAIVEGCVTPRQGVIDAPIARKLDSIIERMVHPAGQRARTHYEVIAQSEQYSYVRIELETGRTHQIRVHFSSRGYPLCGDDLYGGHLNFIPRQALHCYKLELVHPFTNEQLLIKAEMPKDMWQLKQNLGLS</sequence>
<evidence type="ECO:0000256" key="2">
    <source>
        <dbReference type="ARBA" id="ARBA00010876"/>
    </source>
</evidence>
<dbReference type="InterPro" id="IPR020103">
    <property type="entry name" value="PsdUridine_synth_cat_dom_sf"/>
</dbReference>
<dbReference type="Proteomes" id="UP000297014">
    <property type="component" value="Unassembled WGS sequence"/>
</dbReference>
<reference evidence="8 10" key="2">
    <citation type="submission" date="2014-01" db="EMBL/GenBank/DDBJ databases">
        <title>Draft genome sequencing of Bacillus alcalophilus CGMCC 1.3604.</title>
        <authorList>
            <person name="Yang J."/>
            <person name="Diao L."/>
            <person name="Yang S."/>
        </authorList>
    </citation>
    <scope>NUCLEOTIDE SEQUENCE [LARGE SCALE GENOMIC DNA]</scope>
    <source>
        <strain evidence="8 10">CGMCC 1.3604</strain>
    </source>
</reference>
<dbReference type="GO" id="GO:0000455">
    <property type="term" value="P:enzyme-directed rRNA pseudouridine synthesis"/>
    <property type="evidence" value="ECO:0007669"/>
    <property type="project" value="TreeGrafter"/>
</dbReference>
<feature type="domain" description="Pseudouridine synthase RsuA/RluA-like" evidence="6">
    <location>
        <begin position="93"/>
        <end position="244"/>
    </location>
</feature>
<comment type="catalytic activity">
    <reaction evidence="1 5">
        <text>a uridine in RNA = a pseudouridine in RNA</text>
        <dbReference type="Rhea" id="RHEA:48348"/>
        <dbReference type="Rhea" id="RHEA-COMP:12068"/>
        <dbReference type="Rhea" id="RHEA-COMP:12069"/>
        <dbReference type="ChEBI" id="CHEBI:65314"/>
        <dbReference type="ChEBI" id="CHEBI:65315"/>
    </reaction>
</comment>
<dbReference type="InterPro" id="IPR006224">
    <property type="entry name" value="PsdUridine_synth_RluA-like_CS"/>
</dbReference>
<evidence type="ECO:0000259" key="6">
    <source>
        <dbReference type="Pfam" id="PF00849"/>
    </source>
</evidence>
<dbReference type="GO" id="GO:0009982">
    <property type="term" value="F:pseudouridine synthase activity"/>
    <property type="evidence" value="ECO:0007669"/>
    <property type="project" value="InterPro"/>
</dbReference>
<evidence type="ECO:0000256" key="3">
    <source>
        <dbReference type="ARBA" id="ARBA00023235"/>
    </source>
</evidence>